<evidence type="ECO:0000313" key="2">
    <source>
        <dbReference type="EMBL" id="MPC23909.1"/>
    </source>
</evidence>
<dbReference type="EMBL" id="VSRR010001266">
    <property type="protein sequence ID" value="MPC23909.1"/>
    <property type="molecule type" value="Genomic_DNA"/>
</dbReference>
<feature type="compositionally biased region" description="Gly residues" evidence="1">
    <location>
        <begin position="21"/>
        <end position="31"/>
    </location>
</feature>
<comment type="caution">
    <text evidence="2">The sequence shown here is derived from an EMBL/GenBank/DDBJ whole genome shotgun (WGS) entry which is preliminary data.</text>
</comment>
<evidence type="ECO:0000256" key="1">
    <source>
        <dbReference type="SAM" id="MobiDB-lite"/>
    </source>
</evidence>
<dbReference type="Proteomes" id="UP000324222">
    <property type="component" value="Unassembled WGS sequence"/>
</dbReference>
<dbReference type="AlphaFoldDB" id="A0A5B7DS33"/>
<evidence type="ECO:0000313" key="3">
    <source>
        <dbReference type="Proteomes" id="UP000324222"/>
    </source>
</evidence>
<organism evidence="2 3">
    <name type="scientific">Portunus trituberculatus</name>
    <name type="common">Swimming crab</name>
    <name type="synonym">Neptunus trituberculatus</name>
    <dbReference type="NCBI Taxonomy" id="210409"/>
    <lineage>
        <taxon>Eukaryota</taxon>
        <taxon>Metazoa</taxon>
        <taxon>Ecdysozoa</taxon>
        <taxon>Arthropoda</taxon>
        <taxon>Crustacea</taxon>
        <taxon>Multicrustacea</taxon>
        <taxon>Malacostraca</taxon>
        <taxon>Eumalacostraca</taxon>
        <taxon>Eucarida</taxon>
        <taxon>Decapoda</taxon>
        <taxon>Pleocyemata</taxon>
        <taxon>Brachyura</taxon>
        <taxon>Eubrachyura</taxon>
        <taxon>Portunoidea</taxon>
        <taxon>Portunidae</taxon>
        <taxon>Portuninae</taxon>
        <taxon>Portunus</taxon>
    </lineage>
</organism>
<sequence>MVRQVLPSLHSDADAAAAAGGAVGGGGGGDAGNASVIQRARLPHHAAPASPERLEVREVGWRSPA</sequence>
<accession>A0A5B7DS33</accession>
<protein>
    <submittedName>
        <fullName evidence="2">Uncharacterized protein</fullName>
    </submittedName>
</protein>
<keyword evidence="3" id="KW-1185">Reference proteome</keyword>
<gene>
    <name evidence="2" type="ORF">E2C01_016976</name>
</gene>
<name>A0A5B7DS33_PORTR</name>
<proteinExistence type="predicted"/>
<feature type="region of interest" description="Disordered" evidence="1">
    <location>
        <begin position="18"/>
        <end position="65"/>
    </location>
</feature>
<reference evidence="2 3" key="1">
    <citation type="submission" date="2019-05" db="EMBL/GenBank/DDBJ databases">
        <title>Another draft genome of Portunus trituberculatus and its Hox gene families provides insights of decapod evolution.</title>
        <authorList>
            <person name="Jeong J.-H."/>
            <person name="Song I."/>
            <person name="Kim S."/>
            <person name="Choi T."/>
            <person name="Kim D."/>
            <person name="Ryu S."/>
            <person name="Kim W."/>
        </authorList>
    </citation>
    <scope>NUCLEOTIDE SEQUENCE [LARGE SCALE GENOMIC DNA]</scope>
    <source>
        <tissue evidence="2">Muscle</tissue>
    </source>
</reference>
<feature type="compositionally biased region" description="Basic and acidic residues" evidence="1">
    <location>
        <begin position="52"/>
        <end position="65"/>
    </location>
</feature>